<dbReference type="InterPro" id="IPR029063">
    <property type="entry name" value="SAM-dependent_MTases_sf"/>
</dbReference>
<sequence length="73" mass="8450">MDIEGSEKFALEGSKRLIKNNSVLAVSVYHLAEDIWKIPLIIMNLNPNYKFFLRHYSDINTETVLYCIPKSGF</sequence>
<accession>A0A9D9HMQ4</accession>
<proteinExistence type="predicted"/>
<dbReference type="AlphaFoldDB" id="A0A9D9HMQ4"/>
<evidence type="ECO:0000313" key="2">
    <source>
        <dbReference type="Proteomes" id="UP000823638"/>
    </source>
</evidence>
<reference evidence="1" key="1">
    <citation type="submission" date="2020-10" db="EMBL/GenBank/DDBJ databases">
        <authorList>
            <person name="Gilroy R."/>
        </authorList>
    </citation>
    <scope>NUCLEOTIDE SEQUENCE</scope>
    <source>
        <strain evidence="1">10532</strain>
    </source>
</reference>
<evidence type="ECO:0008006" key="3">
    <source>
        <dbReference type="Google" id="ProtNLM"/>
    </source>
</evidence>
<organism evidence="1 2">
    <name type="scientific">Candidatus Gallitreponema excrementavium</name>
    <dbReference type="NCBI Taxonomy" id="2840840"/>
    <lineage>
        <taxon>Bacteria</taxon>
        <taxon>Pseudomonadati</taxon>
        <taxon>Spirochaetota</taxon>
        <taxon>Spirochaetia</taxon>
        <taxon>Spirochaetales</taxon>
        <taxon>Candidatus Gallitreponema</taxon>
    </lineage>
</organism>
<dbReference type="SUPFAM" id="SSF53335">
    <property type="entry name" value="S-adenosyl-L-methionine-dependent methyltransferases"/>
    <property type="match status" value="1"/>
</dbReference>
<dbReference type="Gene3D" id="3.40.50.150">
    <property type="entry name" value="Vaccinia Virus protein VP39"/>
    <property type="match status" value="1"/>
</dbReference>
<name>A0A9D9HMQ4_9SPIR</name>
<gene>
    <name evidence="1" type="ORF">IAA81_00520</name>
</gene>
<protein>
    <recommendedName>
        <fullName evidence="3">Methyltransferase FkbM domain-containing protein</fullName>
    </recommendedName>
</protein>
<comment type="caution">
    <text evidence="1">The sequence shown here is derived from an EMBL/GenBank/DDBJ whole genome shotgun (WGS) entry which is preliminary data.</text>
</comment>
<reference evidence="1" key="2">
    <citation type="journal article" date="2021" name="PeerJ">
        <title>Extensive microbial diversity within the chicken gut microbiome revealed by metagenomics and culture.</title>
        <authorList>
            <person name="Gilroy R."/>
            <person name="Ravi A."/>
            <person name="Getino M."/>
            <person name="Pursley I."/>
            <person name="Horton D.L."/>
            <person name="Alikhan N.F."/>
            <person name="Baker D."/>
            <person name="Gharbi K."/>
            <person name="Hall N."/>
            <person name="Watson M."/>
            <person name="Adriaenssens E.M."/>
            <person name="Foster-Nyarko E."/>
            <person name="Jarju S."/>
            <person name="Secka A."/>
            <person name="Antonio M."/>
            <person name="Oren A."/>
            <person name="Chaudhuri R.R."/>
            <person name="La Ragione R."/>
            <person name="Hildebrand F."/>
            <person name="Pallen M.J."/>
        </authorList>
    </citation>
    <scope>NUCLEOTIDE SEQUENCE</scope>
    <source>
        <strain evidence="1">10532</strain>
    </source>
</reference>
<evidence type="ECO:0000313" key="1">
    <source>
        <dbReference type="EMBL" id="MBO8456696.1"/>
    </source>
</evidence>
<dbReference type="EMBL" id="JADIMM010000012">
    <property type="protein sequence ID" value="MBO8456696.1"/>
    <property type="molecule type" value="Genomic_DNA"/>
</dbReference>
<dbReference type="Proteomes" id="UP000823638">
    <property type="component" value="Unassembled WGS sequence"/>
</dbReference>